<feature type="domain" description="FAD-binding" evidence="1">
    <location>
        <begin position="94"/>
        <end position="285"/>
    </location>
</feature>
<dbReference type="InterPro" id="IPR036188">
    <property type="entry name" value="FAD/NAD-bd_sf"/>
</dbReference>
<evidence type="ECO:0000313" key="3">
    <source>
        <dbReference type="Proteomes" id="UP001157915"/>
    </source>
</evidence>
<dbReference type="InterPro" id="IPR050407">
    <property type="entry name" value="Geranylgeranyl_reductase"/>
</dbReference>
<dbReference type="EMBL" id="FXUA01000001">
    <property type="protein sequence ID" value="SMP07775.1"/>
    <property type="molecule type" value="Genomic_DNA"/>
</dbReference>
<comment type="caution">
    <text evidence="2">The sequence shown here is derived from an EMBL/GenBank/DDBJ whole genome shotgun (WGS) entry which is preliminary data.</text>
</comment>
<dbReference type="NCBIfam" id="TIGR02032">
    <property type="entry name" value="GG-red-SF"/>
    <property type="match status" value="1"/>
</dbReference>
<name>A0ABY1NEQ8_9BACT</name>
<dbReference type="SUPFAM" id="SSF51905">
    <property type="entry name" value="FAD/NAD(P)-binding domain"/>
    <property type="match status" value="1"/>
</dbReference>
<dbReference type="Pfam" id="PF01494">
    <property type="entry name" value="FAD_binding_3"/>
    <property type="match status" value="2"/>
</dbReference>
<feature type="domain" description="FAD-binding" evidence="1">
    <location>
        <begin position="9"/>
        <end position="43"/>
    </location>
</feature>
<proteinExistence type="predicted"/>
<organism evidence="2 3">
    <name type="scientific">Algoriphagus winogradskyi</name>
    <dbReference type="NCBI Taxonomy" id="237017"/>
    <lineage>
        <taxon>Bacteria</taxon>
        <taxon>Pseudomonadati</taxon>
        <taxon>Bacteroidota</taxon>
        <taxon>Cytophagia</taxon>
        <taxon>Cytophagales</taxon>
        <taxon>Cyclobacteriaceae</taxon>
        <taxon>Algoriphagus</taxon>
    </lineage>
</organism>
<gene>
    <name evidence="2" type="ORF">SAMN06265367_101636</name>
</gene>
<dbReference type="Proteomes" id="UP001157915">
    <property type="component" value="Unassembled WGS sequence"/>
</dbReference>
<dbReference type="Gene3D" id="3.50.50.60">
    <property type="entry name" value="FAD/NAD(P)-binding domain"/>
    <property type="match status" value="1"/>
</dbReference>
<accession>A0ABY1NEQ8</accession>
<dbReference type="PANTHER" id="PTHR42685">
    <property type="entry name" value="GERANYLGERANYL DIPHOSPHATE REDUCTASE"/>
    <property type="match status" value="1"/>
</dbReference>
<protein>
    <submittedName>
        <fullName evidence="2">Geranylgeranyl reductase family</fullName>
    </submittedName>
</protein>
<dbReference type="InterPro" id="IPR011777">
    <property type="entry name" value="Geranylgeranyl_Rdtase_fam"/>
</dbReference>
<evidence type="ECO:0000259" key="1">
    <source>
        <dbReference type="Pfam" id="PF01494"/>
    </source>
</evidence>
<evidence type="ECO:0000313" key="2">
    <source>
        <dbReference type="EMBL" id="SMP07775.1"/>
    </source>
</evidence>
<dbReference type="InterPro" id="IPR002938">
    <property type="entry name" value="FAD-bd"/>
</dbReference>
<sequence>MISIAHMNDYQVAVIGSGPSGAMAAYYLAEKGISTVILEKETLPRYKTCGGGLVFRGRRKLPFDISSVVDREYDRMKVYMAGESKVLTTVRDVPVISMVMRDKFDNFLIEKAKEAGATLKQNHKLTSITFGENPILHTSQGDIQVRLIIAADGALSPTAKLAGWEETRKLIPALEYEVEVSPADFERLSKEVRFDMDSVPHGYAWSFPKENHLSLGIASTRRKRIDLKAYYKKYLDLLEIKEVISEKAHGFQIPITPRTDGFYRKNVLLIGDAAGFADPVTAEGISNALWSGQLAAEAIIESELNPERAGSIYQQKLEKEMLPEIRTSQTAAKWFYSYRIIRNMLLRKYGDYAINFMTDIYIGNRTYPKDLMKTIKNKILEIKNPLA</sequence>
<reference evidence="2 3" key="1">
    <citation type="submission" date="2017-05" db="EMBL/GenBank/DDBJ databases">
        <authorList>
            <person name="Varghese N."/>
            <person name="Submissions S."/>
        </authorList>
    </citation>
    <scope>NUCLEOTIDE SEQUENCE [LARGE SCALE GENOMIC DNA]</scope>
    <source>
        <strain evidence="2 3">DSM 15360</strain>
    </source>
</reference>
<dbReference type="PRINTS" id="PR00420">
    <property type="entry name" value="RNGMNOXGNASE"/>
</dbReference>
<dbReference type="PANTHER" id="PTHR42685:SF22">
    <property type="entry name" value="CONDITIONED MEDIUM FACTOR RECEPTOR 1"/>
    <property type="match status" value="1"/>
</dbReference>
<keyword evidence="3" id="KW-1185">Reference proteome</keyword>